<proteinExistence type="predicted"/>
<dbReference type="Proteomes" id="UP000046395">
    <property type="component" value="Unassembled WGS sequence"/>
</dbReference>
<evidence type="ECO:0000313" key="1">
    <source>
        <dbReference type="Proteomes" id="UP000046395"/>
    </source>
</evidence>
<accession>A0A5S6QSM5</accession>
<dbReference type="Gene3D" id="1.20.890.10">
    <property type="entry name" value="cAMP-dependent protein kinase regulatory subunit, dimerization-anchoring domain"/>
    <property type="match status" value="1"/>
</dbReference>
<reference evidence="2" key="1">
    <citation type="submission" date="2019-12" db="UniProtKB">
        <authorList>
            <consortium name="WormBaseParasite"/>
        </authorList>
    </citation>
    <scope>IDENTIFICATION</scope>
</reference>
<sequence length="129" mass="14221">MNSDASSLMDDISTEYQLSTESEDECDQPQPVSSIVNNYLNEHNIAGLMKTALVNLCMEMPDDPVMFLHLHFMRLCSGSPKESSVSDGLLSNLNFEQLIGEFLLHAASFWALAQSSDGLVAVNFLEVFA</sequence>
<organism evidence="1 2">
    <name type="scientific">Trichuris muris</name>
    <name type="common">Mouse whipworm</name>
    <dbReference type="NCBI Taxonomy" id="70415"/>
    <lineage>
        <taxon>Eukaryota</taxon>
        <taxon>Metazoa</taxon>
        <taxon>Ecdysozoa</taxon>
        <taxon>Nematoda</taxon>
        <taxon>Enoplea</taxon>
        <taxon>Dorylaimia</taxon>
        <taxon>Trichinellida</taxon>
        <taxon>Trichuridae</taxon>
        <taxon>Trichuris</taxon>
    </lineage>
</organism>
<name>A0A5S6QSM5_TRIMR</name>
<dbReference type="SUPFAM" id="SSF47391">
    <property type="entry name" value="Dimerization-anchoring domain of cAMP-dependent PK regulatory subunit"/>
    <property type="match status" value="1"/>
</dbReference>
<keyword evidence="1" id="KW-1185">Reference proteome</keyword>
<protein>
    <submittedName>
        <fullName evidence="2">RIIa domain-containing protein</fullName>
    </submittedName>
</protein>
<dbReference type="WBParaSite" id="TMUE_2000010144.1">
    <property type="protein sequence ID" value="TMUE_2000010144.1"/>
    <property type="gene ID" value="WBGene00287501"/>
</dbReference>
<dbReference type="AlphaFoldDB" id="A0A5S6QSM5"/>
<evidence type="ECO:0000313" key="2">
    <source>
        <dbReference type="WBParaSite" id="TMUE_2000010144.1"/>
    </source>
</evidence>